<keyword evidence="3" id="KW-1185">Reference proteome</keyword>
<feature type="chain" id="PRO_5021705034" evidence="1">
    <location>
        <begin position="23"/>
        <end position="267"/>
    </location>
</feature>
<accession>A0A517YFK1</accession>
<sequence precursor="true">MFYELRNIAVVLLALLCAPLYAQQGKPALPSVLIIGDAVYQQHAGGTINELKDQAKVQFAKWPKGVLPSSTNAIEHLDLLLGIKDSAGKAVPEDKRSAWDLIHFNVGLGDLIYCVPNLKSHRAQPHNAGGVIRTGAKQYENNLDTLVRLLRQKAPHAKIVWANTTPIRHSRENVFKLGTEVEYNRIAEQVMTKHSVPVNDMYSYARSIIDMDKPAAHGVDPFHFDGKPIVAPIINAISRELNMPIKKPVEGLSVPASLDRGAGQTSK</sequence>
<protein>
    <submittedName>
        <fullName evidence="2">Uncharacterized protein</fullName>
    </submittedName>
</protein>
<dbReference type="CDD" id="cd00229">
    <property type="entry name" value="SGNH_hydrolase"/>
    <property type="match status" value="1"/>
</dbReference>
<organism evidence="2 3">
    <name type="scientific">Anatilimnocola aggregata</name>
    <dbReference type="NCBI Taxonomy" id="2528021"/>
    <lineage>
        <taxon>Bacteria</taxon>
        <taxon>Pseudomonadati</taxon>
        <taxon>Planctomycetota</taxon>
        <taxon>Planctomycetia</taxon>
        <taxon>Pirellulales</taxon>
        <taxon>Pirellulaceae</taxon>
        <taxon>Anatilimnocola</taxon>
    </lineage>
</organism>
<dbReference type="SUPFAM" id="SSF52266">
    <property type="entry name" value="SGNH hydrolase"/>
    <property type="match status" value="1"/>
</dbReference>
<evidence type="ECO:0000313" key="2">
    <source>
        <dbReference type="EMBL" id="QDU28991.1"/>
    </source>
</evidence>
<dbReference type="GO" id="GO:0016788">
    <property type="term" value="F:hydrolase activity, acting on ester bonds"/>
    <property type="evidence" value="ECO:0007669"/>
    <property type="project" value="UniProtKB-ARBA"/>
</dbReference>
<proteinExistence type="predicted"/>
<evidence type="ECO:0000313" key="3">
    <source>
        <dbReference type="Proteomes" id="UP000315017"/>
    </source>
</evidence>
<evidence type="ECO:0000256" key="1">
    <source>
        <dbReference type="SAM" id="SignalP"/>
    </source>
</evidence>
<dbReference type="OrthoDB" id="278704at2"/>
<gene>
    <name evidence="2" type="ORF">ETAA8_40970</name>
</gene>
<dbReference type="Proteomes" id="UP000315017">
    <property type="component" value="Chromosome"/>
</dbReference>
<dbReference type="KEGG" id="aagg:ETAA8_40970"/>
<dbReference type="EMBL" id="CP036274">
    <property type="protein sequence ID" value="QDU28991.1"/>
    <property type="molecule type" value="Genomic_DNA"/>
</dbReference>
<reference evidence="2 3" key="1">
    <citation type="submission" date="2019-02" db="EMBL/GenBank/DDBJ databases">
        <title>Deep-cultivation of Planctomycetes and their phenomic and genomic characterization uncovers novel biology.</title>
        <authorList>
            <person name="Wiegand S."/>
            <person name="Jogler M."/>
            <person name="Boedeker C."/>
            <person name="Pinto D."/>
            <person name="Vollmers J."/>
            <person name="Rivas-Marin E."/>
            <person name="Kohn T."/>
            <person name="Peeters S.H."/>
            <person name="Heuer A."/>
            <person name="Rast P."/>
            <person name="Oberbeckmann S."/>
            <person name="Bunk B."/>
            <person name="Jeske O."/>
            <person name="Meyerdierks A."/>
            <person name="Storesund J.E."/>
            <person name="Kallscheuer N."/>
            <person name="Luecker S."/>
            <person name="Lage O.M."/>
            <person name="Pohl T."/>
            <person name="Merkel B.J."/>
            <person name="Hornburger P."/>
            <person name="Mueller R.-W."/>
            <person name="Bruemmer F."/>
            <person name="Labrenz M."/>
            <person name="Spormann A.M."/>
            <person name="Op den Camp H."/>
            <person name="Overmann J."/>
            <person name="Amann R."/>
            <person name="Jetten M.S.M."/>
            <person name="Mascher T."/>
            <person name="Medema M.H."/>
            <person name="Devos D.P."/>
            <person name="Kaster A.-K."/>
            <person name="Ovreas L."/>
            <person name="Rohde M."/>
            <person name="Galperin M.Y."/>
            <person name="Jogler C."/>
        </authorList>
    </citation>
    <scope>NUCLEOTIDE SEQUENCE [LARGE SCALE GENOMIC DNA]</scope>
    <source>
        <strain evidence="2 3">ETA_A8</strain>
    </source>
</reference>
<dbReference type="InterPro" id="IPR036514">
    <property type="entry name" value="SGNH_hydro_sf"/>
</dbReference>
<feature type="signal peptide" evidence="1">
    <location>
        <begin position="1"/>
        <end position="22"/>
    </location>
</feature>
<dbReference type="RefSeq" id="WP_145092164.1">
    <property type="nucleotide sequence ID" value="NZ_CP036274.1"/>
</dbReference>
<dbReference type="Gene3D" id="3.40.50.1110">
    <property type="entry name" value="SGNH hydrolase"/>
    <property type="match status" value="1"/>
</dbReference>
<dbReference type="AlphaFoldDB" id="A0A517YFK1"/>
<name>A0A517YFK1_9BACT</name>
<keyword evidence="1" id="KW-0732">Signal</keyword>